<evidence type="ECO:0000259" key="5">
    <source>
        <dbReference type="Pfam" id="PF00171"/>
    </source>
</evidence>
<dbReference type="FunFam" id="3.40.605.10:FF:000007">
    <property type="entry name" value="NAD/NADP-dependent betaine aldehyde dehydrogenase"/>
    <property type="match status" value="1"/>
</dbReference>
<dbReference type="Gene3D" id="3.40.605.10">
    <property type="entry name" value="Aldehyde Dehydrogenase, Chain A, domain 1"/>
    <property type="match status" value="1"/>
</dbReference>
<dbReference type="SUPFAM" id="SSF53720">
    <property type="entry name" value="ALDH-like"/>
    <property type="match status" value="1"/>
</dbReference>
<dbReference type="RefSeq" id="WP_046764682.1">
    <property type="nucleotide sequence ID" value="NZ_LBIC01000007.1"/>
</dbReference>
<name>A0A0M3ARL6_9SPHN</name>
<organism evidence="6 7">
    <name type="scientific">Sphingobium chungbukense</name>
    <dbReference type="NCBI Taxonomy" id="56193"/>
    <lineage>
        <taxon>Bacteria</taxon>
        <taxon>Pseudomonadati</taxon>
        <taxon>Pseudomonadota</taxon>
        <taxon>Alphaproteobacteria</taxon>
        <taxon>Sphingomonadales</taxon>
        <taxon>Sphingomonadaceae</taxon>
        <taxon>Sphingobium</taxon>
    </lineage>
</organism>
<evidence type="ECO:0000313" key="7">
    <source>
        <dbReference type="Proteomes" id="UP000033874"/>
    </source>
</evidence>
<reference evidence="6 7" key="1">
    <citation type="submission" date="2015-04" db="EMBL/GenBank/DDBJ databases">
        <title>Genome sequence of aromatic hydrocarbons-degrading Sphingobium chungbukense DJ77.</title>
        <authorList>
            <person name="Kim Y.-C."/>
            <person name="Chae J.-C."/>
        </authorList>
    </citation>
    <scope>NUCLEOTIDE SEQUENCE [LARGE SCALE GENOMIC DNA]</scope>
    <source>
        <strain evidence="6 7">DJ77</strain>
    </source>
</reference>
<dbReference type="AlphaFoldDB" id="A0A0M3ARL6"/>
<comment type="caution">
    <text evidence="6">The sequence shown here is derived from an EMBL/GenBank/DDBJ whole genome shotgun (WGS) entry which is preliminary data.</text>
</comment>
<evidence type="ECO:0000256" key="1">
    <source>
        <dbReference type="ARBA" id="ARBA00009986"/>
    </source>
</evidence>
<protein>
    <recommendedName>
        <fullName evidence="5">Aldehyde dehydrogenase domain-containing protein</fullName>
    </recommendedName>
</protein>
<feature type="domain" description="Aldehyde dehydrogenase" evidence="5">
    <location>
        <begin position="21"/>
        <end position="483"/>
    </location>
</feature>
<sequence length="489" mass="51317">MAEDLERVAPLIDGKVLPSASADQLETYDPSNGARLAAIPRGAAEDADRAVRAARASFDRRNWSKAPPGERKAVLLRWAELIAQNAVRLDALDALEMGKPVSLQVYNAMVAAGLVRFNAEAIDKVSGDVLSSDSLSTVIQTRGPRGVVAAIIPWNFPTYNSVLKIAPALAAGNSVVLKPSEFASQSAMMLGRLAHEAGLPPGVLNIVPGSGGTVGRALAEHMNVDMVTFTGSSDVGKLIMQYAGASNMKVVGAECGGKSPQIVFDDGIDPDVIAGYIARSIATNQGQVCSFGSRLVVQDSLCDILVERISARLADIVAGDPQLSSTTYGPLVSSRQMQRVEKFLSQARTQGAEVVYGGRRILKETGGFFIEPTIVTNAGADSQIAREEIFGPVVAVLPFSDAEDAIRLANKTSYGLAAYIWSTHAATGFRVANALQTAVTVVNADAVASAGPGFAFSGEPAGLSGIGLEGGVAGLETYQRRQTMWFNHG</sequence>
<dbReference type="InterPro" id="IPR016162">
    <property type="entry name" value="Ald_DH_N"/>
</dbReference>
<dbReference type="InterPro" id="IPR029510">
    <property type="entry name" value="Ald_DH_CS_GLU"/>
</dbReference>
<dbReference type="GO" id="GO:0016620">
    <property type="term" value="F:oxidoreductase activity, acting on the aldehyde or oxo group of donors, NAD or NADP as acceptor"/>
    <property type="evidence" value="ECO:0007669"/>
    <property type="project" value="InterPro"/>
</dbReference>
<dbReference type="Proteomes" id="UP000033874">
    <property type="component" value="Unassembled WGS sequence"/>
</dbReference>
<dbReference type="InterPro" id="IPR016161">
    <property type="entry name" value="Ald_DH/histidinol_DH"/>
</dbReference>
<dbReference type="PROSITE" id="PS00687">
    <property type="entry name" value="ALDEHYDE_DEHYDR_GLU"/>
    <property type="match status" value="1"/>
</dbReference>
<dbReference type="PATRIC" id="fig|56193.3.peg.3442"/>
<accession>A0A0M3ARL6</accession>
<dbReference type="Gene3D" id="3.40.309.10">
    <property type="entry name" value="Aldehyde Dehydrogenase, Chain A, domain 2"/>
    <property type="match status" value="1"/>
</dbReference>
<comment type="similarity">
    <text evidence="1 4">Belongs to the aldehyde dehydrogenase family.</text>
</comment>
<evidence type="ECO:0000256" key="4">
    <source>
        <dbReference type="RuleBase" id="RU003345"/>
    </source>
</evidence>
<dbReference type="PANTHER" id="PTHR11699">
    <property type="entry name" value="ALDEHYDE DEHYDROGENASE-RELATED"/>
    <property type="match status" value="1"/>
</dbReference>
<evidence type="ECO:0000313" key="6">
    <source>
        <dbReference type="EMBL" id="KKW91164.1"/>
    </source>
</evidence>
<dbReference type="EMBL" id="LBIC01000007">
    <property type="protein sequence ID" value="KKW91164.1"/>
    <property type="molecule type" value="Genomic_DNA"/>
</dbReference>
<dbReference type="InterPro" id="IPR016163">
    <property type="entry name" value="Ald_DH_C"/>
</dbReference>
<gene>
    <name evidence="6" type="ORF">YP76_16425</name>
</gene>
<dbReference type="STRING" id="56193.YP76_16425"/>
<evidence type="ECO:0000256" key="2">
    <source>
        <dbReference type="ARBA" id="ARBA00023002"/>
    </source>
</evidence>
<keyword evidence="7" id="KW-1185">Reference proteome</keyword>
<dbReference type="Pfam" id="PF00171">
    <property type="entry name" value="Aldedh"/>
    <property type="match status" value="1"/>
</dbReference>
<proteinExistence type="inferred from homology"/>
<dbReference type="InterPro" id="IPR015590">
    <property type="entry name" value="Aldehyde_DH_dom"/>
</dbReference>
<evidence type="ECO:0000256" key="3">
    <source>
        <dbReference type="PROSITE-ProRule" id="PRU10007"/>
    </source>
</evidence>
<feature type="active site" evidence="3">
    <location>
        <position position="254"/>
    </location>
</feature>
<keyword evidence="2 4" id="KW-0560">Oxidoreductase</keyword>